<dbReference type="Pfam" id="PF00041">
    <property type="entry name" value="fn3"/>
    <property type="match status" value="1"/>
</dbReference>
<dbReference type="InterPro" id="IPR013783">
    <property type="entry name" value="Ig-like_fold"/>
</dbReference>
<keyword evidence="3" id="KW-0624">Polysaccharide degradation</keyword>
<keyword evidence="5" id="KW-0732">Signal</keyword>
<gene>
    <name evidence="7" type="ORF">BJ981_005379</name>
</gene>
<evidence type="ECO:0000256" key="2">
    <source>
        <dbReference type="ARBA" id="ARBA00023295"/>
    </source>
</evidence>
<dbReference type="PROSITE" id="PS50853">
    <property type="entry name" value="FN3"/>
    <property type="match status" value="1"/>
</dbReference>
<dbReference type="GO" id="GO:0098609">
    <property type="term" value="P:cell-cell adhesion"/>
    <property type="evidence" value="ECO:0007669"/>
    <property type="project" value="TreeGrafter"/>
</dbReference>
<dbReference type="Proteomes" id="UP000588112">
    <property type="component" value="Unassembled WGS sequence"/>
</dbReference>
<evidence type="ECO:0000313" key="7">
    <source>
        <dbReference type="EMBL" id="MBB5629680.1"/>
    </source>
</evidence>
<dbReference type="PRINTS" id="PR00014">
    <property type="entry name" value="FNTYPEIII"/>
</dbReference>
<proteinExistence type="predicted"/>
<evidence type="ECO:0000313" key="8">
    <source>
        <dbReference type="Proteomes" id="UP000588112"/>
    </source>
</evidence>
<keyword evidence="3" id="KW-0119">Carbohydrate metabolism</keyword>
<keyword evidence="2" id="KW-0378">Hydrolase</keyword>
<dbReference type="InterPro" id="IPR036116">
    <property type="entry name" value="FN3_sf"/>
</dbReference>
<dbReference type="EMBL" id="JACHBR010000001">
    <property type="protein sequence ID" value="MBB5629680.1"/>
    <property type="molecule type" value="Genomic_DNA"/>
</dbReference>
<dbReference type="GO" id="GO:0016798">
    <property type="term" value="F:hydrolase activity, acting on glycosyl bonds"/>
    <property type="evidence" value="ECO:0007669"/>
    <property type="project" value="UniProtKB-KW"/>
</dbReference>
<dbReference type="GO" id="GO:0000272">
    <property type="term" value="P:polysaccharide catabolic process"/>
    <property type="evidence" value="ECO:0007669"/>
    <property type="project" value="UniProtKB-KW"/>
</dbReference>
<keyword evidence="1" id="KW-1015">Disulfide bond</keyword>
<feature type="compositionally biased region" description="Basic and acidic residues" evidence="4">
    <location>
        <begin position="117"/>
        <end position="127"/>
    </location>
</feature>
<sequence length="662" mass="70279">MPSHRYRLALVATTVLVVAAVAPPAQAAGAGFAAEAGPALTVDLTAATHPISPQVYGMNFAGEDLARELRLPVRRWGGNATTRYDYRLDTTNRASDWYFENIPGDDPGPGAPPDGSETDRFADQDRRTGTDSLITVPLIGWAPKDRARACGFSVAKYGPQQSTDPWAPDCGNGVRPDGTYVTGNDPHDTSAEIGPEYVTGWIAHLRDRYGDAAHGGVRFYNLDNEPDIWHATHRDVHPAGASYDEMRDRTYAIASAVKAADPGAATLGPVGWGWSSLTLSGSDQQRCAIEGCWGNPPDRAAHGGVPFGEWYLRQMRAYEQEHGVRVLDYYDNHWYPQGRGVVDDDPGDAATQALRLRQTRSLWDRTYTDESWIGEPVYLIPRMKDMAARNYPGTKVALTEYDFGALGSLNGALAQADMLGILGREGADLATLWDPPAATDPGAYAFRMYLNYDGQGGRFGDTSVASVSADQSRLALYGATRGADGALTLMVVNKTGADLTSPVTVTGRAPGGAAQVYRYGGADLTRIVRGADLPVRPAAGGVSTISATFPANSVTELVVPDTVPPRAPGTPSASRPGPRTVTLTWAPAGDNVAVTGYELARTGPDGTVGSTTTATSVTVTGLAPGHRYTFRVRARDAAGNRGPWSAPATVTTPRGTAPARSS</sequence>
<dbReference type="CDD" id="cd00063">
    <property type="entry name" value="FN3"/>
    <property type="match status" value="1"/>
</dbReference>
<feature type="domain" description="Fibronectin type-III" evidence="6">
    <location>
        <begin position="567"/>
        <end position="655"/>
    </location>
</feature>
<accession>A0A7W9DTR0</accession>
<dbReference type="InterPro" id="IPR003961">
    <property type="entry name" value="FN3_dom"/>
</dbReference>
<dbReference type="AlphaFoldDB" id="A0A7W9DTR0"/>
<evidence type="ECO:0000256" key="4">
    <source>
        <dbReference type="SAM" id="MobiDB-lite"/>
    </source>
</evidence>
<feature type="compositionally biased region" description="Polar residues" evidence="4">
    <location>
        <begin position="648"/>
        <end position="662"/>
    </location>
</feature>
<dbReference type="RefSeq" id="WP_184614940.1">
    <property type="nucleotide sequence ID" value="NZ_BOOS01000031.1"/>
</dbReference>
<keyword evidence="2" id="KW-0326">Glycosidase</keyword>
<name>A0A7W9DTR0_9ACTN</name>
<dbReference type="SUPFAM" id="SSF51445">
    <property type="entry name" value="(Trans)glycosidases"/>
    <property type="match status" value="1"/>
</dbReference>
<reference evidence="7 8" key="1">
    <citation type="submission" date="2020-08" db="EMBL/GenBank/DDBJ databases">
        <title>Sequencing the genomes of 1000 actinobacteria strains.</title>
        <authorList>
            <person name="Klenk H.-P."/>
        </authorList>
    </citation>
    <scope>NUCLEOTIDE SEQUENCE [LARGE SCALE GENOMIC DNA]</scope>
    <source>
        <strain evidence="7 8">DSM 45790</strain>
    </source>
</reference>
<dbReference type="Pfam" id="PF12891">
    <property type="entry name" value="Glyco_hydro_44"/>
    <property type="match status" value="1"/>
</dbReference>
<dbReference type="PANTHER" id="PTHR44170:SF6">
    <property type="entry name" value="CONTACTIN"/>
    <property type="match status" value="1"/>
</dbReference>
<feature type="region of interest" description="Disordered" evidence="4">
    <location>
        <begin position="97"/>
        <end position="127"/>
    </location>
</feature>
<dbReference type="InterPro" id="IPR017853">
    <property type="entry name" value="GH"/>
</dbReference>
<dbReference type="GO" id="GO:0016020">
    <property type="term" value="C:membrane"/>
    <property type="evidence" value="ECO:0007669"/>
    <property type="project" value="UniProtKB-SubCell"/>
</dbReference>
<dbReference type="InterPro" id="IPR013780">
    <property type="entry name" value="Glyco_hydro_b"/>
</dbReference>
<evidence type="ECO:0000259" key="6">
    <source>
        <dbReference type="PROSITE" id="PS50853"/>
    </source>
</evidence>
<keyword evidence="8" id="KW-1185">Reference proteome</keyword>
<evidence type="ECO:0000256" key="5">
    <source>
        <dbReference type="SAM" id="SignalP"/>
    </source>
</evidence>
<feature type="signal peptide" evidence="5">
    <location>
        <begin position="1"/>
        <end position="27"/>
    </location>
</feature>
<feature type="chain" id="PRO_5030760235" description="Fibronectin type-III domain-containing protein" evidence="5">
    <location>
        <begin position="28"/>
        <end position="662"/>
    </location>
</feature>
<evidence type="ECO:0000256" key="3">
    <source>
        <dbReference type="ARBA" id="ARBA00023326"/>
    </source>
</evidence>
<protein>
    <recommendedName>
        <fullName evidence="6">Fibronectin type-III domain-containing protein</fullName>
    </recommendedName>
</protein>
<dbReference type="InterPro" id="IPR024745">
    <property type="entry name" value="GH44_cat"/>
</dbReference>
<dbReference type="SMART" id="SM00060">
    <property type="entry name" value="FN3"/>
    <property type="match status" value="1"/>
</dbReference>
<feature type="region of interest" description="Disordered" evidence="4">
    <location>
        <begin position="637"/>
        <end position="662"/>
    </location>
</feature>
<dbReference type="Gene3D" id="2.60.40.1180">
    <property type="entry name" value="Golgi alpha-mannosidase II"/>
    <property type="match status" value="1"/>
</dbReference>
<evidence type="ECO:0000256" key="1">
    <source>
        <dbReference type="ARBA" id="ARBA00023157"/>
    </source>
</evidence>
<dbReference type="Gene3D" id="3.20.20.80">
    <property type="entry name" value="Glycosidases"/>
    <property type="match status" value="1"/>
</dbReference>
<dbReference type="SUPFAM" id="SSF49265">
    <property type="entry name" value="Fibronectin type III"/>
    <property type="match status" value="1"/>
</dbReference>
<comment type="caution">
    <text evidence="7">The sequence shown here is derived from an EMBL/GenBank/DDBJ whole genome shotgun (WGS) entry which is preliminary data.</text>
</comment>
<dbReference type="Gene3D" id="2.60.40.10">
    <property type="entry name" value="Immunoglobulins"/>
    <property type="match status" value="1"/>
</dbReference>
<organism evidence="7 8">
    <name type="scientific">Sphaerisporangium krabiense</name>
    <dbReference type="NCBI Taxonomy" id="763782"/>
    <lineage>
        <taxon>Bacteria</taxon>
        <taxon>Bacillati</taxon>
        <taxon>Actinomycetota</taxon>
        <taxon>Actinomycetes</taxon>
        <taxon>Streptosporangiales</taxon>
        <taxon>Streptosporangiaceae</taxon>
        <taxon>Sphaerisporangium</taxon>
    </lineage>
</organism>
<dbReference type="PANTHER" id="PTHR44170">
    <property type="entry name" value="PROTEIN SIDEKICK"/>
    <property type="match status" value="1"/>
</dbReference>